<accession>A0A512BHR6</accession>
<dbReference type="PIRSF" id="PIRSF000401">
    <property type="entry name" value="RPL11_MTase"/>
    <property type="match status" value="1"/>
</dbReference>
<keyword evidence="7" id="KW-1185">Reference proteome</keyword>
<keyword evidence="6" id="KW-0689">Ribosomal protein</keyword>
<keyword evidence="6" id="KW-0687">Ribonucleoprotein</keyword>
<dbReference type="InterPro" id="IPR029063">
    <property type="entry name" value="SAM-dependent_MTases_sf"/>
</dbReference>
<keyword evidence="3 6" id="KW-0489">Methyltransferase</keyword>
<dbReference type="Gene3D" id="3.40.50.150">
    <property type="entry name" value="Vaccinia Virus protein VP39"/>
    <property type="match status" value="1"/>
</dbReference>
<evidence type="ECO:0000256" key="5">
    <source>
        <dbReference type="ARBA" id="ARBA00022691"/>
    </source>
</evidence>
<dbReference type="EMBL" id="BJYT01000019">
    <property type="protein sequence ID" value="GEO11367.1"/>
    <property type="molecule type" value="Genomic_DNA"/>
</dbReference>
<dbReference type="Proteomes" id="UP000321513">
    <property type="component" value="Unassembled WGS sequence"/>
</dbReference>
<protein>
    <submittedName>
        <fullName evidence="6">Ribosomal protein L11 methyltransferase</fullName>
    </submittedName>
</protein>
<dbReference type="InterPro" id="IPR050078">
    <property type="entry name" value="Ribosomal_L11_MeTrfase_PrmA"/>
</dbReference>
<reference evidence="6 7" key="1">
    <citation type="submission" date="2019-07" db="EMBL/GenBank/DDBJ databases">
        <title>Whole genome shotgun sequence of Segetibacter aerophilus NBRC 106135.</title>
        <authorList>
            <person name="Hosoyama A."/>
            <person name="Uohara A."/>
            <person name="Ohji S."/>
            <person name="Ichikawa N."/>
        </authorList>
    </citation>
    <scope>NUCLEOTIDE SEQUENCE [LARGE SCALE GENOMIC DNA]</scope>
    <source>
        <strain evidence="6 7">NBRC 106135</strain>
    </source>
</reference>
<evidence type="ECO:0000256" key="3">
    <source>
        <dbReference type="ARBA" id="ARBA00022603"/>
    </source>
</evidence>
<organism evidence="6 7">
    <name type="scientific">Segetibacter aerophilus</name>
    <dbReference type="NCBI Taxonomy" id="670293"/>
    <lineage>
        <taxon>Bacteria</taxon>
        <taxon>Pseudomonadati</taxon>
        <taxon>Bacteroidota</taxon>
        <taxon>Chitinophagia</taxon>
        <taxon>Chitinophagales</taxon>
        <taxon>Chitinophagaceae</taxon>
        <taxon>Segetibacter</taxon>
    </lineage>
</organism>
<dbReference type="CDD" id="cd02440">
    <property type="entry name" value="AdoMet_MTases"/>
    <property type="match status" value="1"/>
</dbReference>
<dbReference type="GO" id="GO:0005840">
    <property type="term" value="C:ribosome"/>
    <property type="evidence" value="ECO:0007669"/>
    <property type="project" value="UniProtKB-KW"/>
</dbReference>
<sequence length="274" mass="31236">MSETIQITIEVKDEQVREQLIAQLSMNDFDAFEEKESELICFIEEKNFNPSVLEEVLSVYHLKYSQTVIAAQNWNALWESNFDPVIVDDFCAVRADFHQPFTNKKHEIVITPKMSFGTGHHATTYMMISEMSKLDFKDKSVADFGTGTGVLAILAEKLGSSYVWAVDIDDWSIENASENIEKNSCKNILIEKADHFSSKDKFDIILTNINKNVILANIDYLSASINRHGNILLSGLLKEDEDDIVGAFVGRRFEYVSTVERNKWICILLRHPTN</sequence>
<dbReference type="RefSeq" id="WP_147205474.1">
    <property type="nucleotide sequence ID" value="NZ_BJYT01000019.1"/>
</dbReference>
<dbReference type="GO" id="GO:0008276">
    <property type="term" value="F:protein methyltransferase activity"/>
    <property type="evidence" value="ECO:0007669"/>
    <property type="project" value="InterPro"/>
</dbReference>
<keyword evidence="2" id="KW-0963">Cytoplasm</keyword>
<dbReference type="Pfam" id="PF06325">
    <property type="entry name" value="PrmA"/>
    <property type="match status" value="1"/>
</dbReference>
<dbReference type="PANTHER" id="PTHR43648:SF1">
    <property type="entry name" value="ELECTRON TRANSFER FLAVOPROTEIN BETA SUBUNIT LYSINE METHYLTRANSFERASE"/>
    <property type="match status" value="1"/>
</dbReference>
<proteinExistence type="inferred from homology"/>
<evidence type="ECO:0000256" key="1">
    <source>
        <dbReference type="ARBA" id="ARBA00009741"/>
    </source>
</evidence>
<evidence type="ECO:0000313" key="6">
    <source>
        <dbReference type="EMBL" id="GEO11367.1"/>
    </source>
</evidence>
<keyword evidence="5" id="KW-0949">S-adenosyl-L-methionine</keyword>
<gene>
    <name evidence="6" type="primary">prmA</name>
    <name evidence="6" type="ORF">SAE01_38630</name>
</gene>
<dbReference type="GO" id="GO:0032259">
    <property type="term" value="P:methylation"/>
    <property type="evidence" value="ECO:0007669"/>
    <property type="project" value="UniProtKB-KW"/>
</dbReference>
<evidence type="ECO:0000256" key="2">
    <source>
        <dbReference type="ARBA" id="ARBA00022490"/>
    </source>
</evidence>
<evidence type="ECO:0000256" key="4">
    <source>
        <dbReference type="ARBA" id="ARBA00022679"/>
    </source>
</evidence>
<comment type="similarity">
    <text evidence="1">Belongs to the methyltransferase superfamily. PrmA family.</text>
</comment>
<evidence type="ECO:0000313" key="7">
    <source>
        <dbReference type="Proteomes" id="UP000321513"/>
    </source>
</evidence>
<keyword evidence="4 6" id="KW-0808">Transferase</keyword>
<dbReference type="SUPFAM" id="SSF53335">
    <property type="entry name" value="S-adenosyl-L-methionine-dependent methyltransferases"/>
    <property type="match status" value="1"/>
</dbReference>
<dbReference type="OrthoDB" id="9785995at2"/>
<dbReference type="NCBIfam" id="NF001785">
    <property type="entry name" value="PRK00517.2-2"/>
    <property type="match status" value="1"/>
</dbReference>
<name>A0A512BHR6_9BACT</name>
<comment type="caution">
    <text evidence="6">The sequence shown here is derived from an EMBL/GenBank/DDBJ whole genome shotgun (WGS) entry which is preliminary data.</text>
</comment>
<dbReference type="PANTHER" id="PTHR43648">
    <property type="entry name" value="ELECTRON TRANSFER FLAVOPROTEIN BETA SUBUNIT LYSINE METHYLTRANSFERASE"/>
    <property type="match status" value="1"/>
</dbReference>
<dbReference type="AlphaFoldDB" id="A0A512BHR6"/>
<dbReference type="InterPro" id="IPR004498">
    <property type="entry name" value="Ribosomal_PrmA_MeTrfase"/>
</dbReference>